<accession>A0AAD3N886</accession>
<dbReference type="Gene3D" id="3.40.50.300">
    <property type="entry name" value="P-loop containing nucleotide triphosphate hydrolases"/>
    <property type="match status" value="4"/>
</dbReference>
<feature type="domain" description="AIG1-type G" evidence="5">
    <location>
        <begin position="873"/>
        <end position="1072"/>
    </location>
</feature>
<dbReference type="CDD" id="cd01852">
    <property type="entry name" value="AIG1"/>
    <property type="match status" value="2"/>
</dbReference>
<feature type="region of interest" description="Disordered" evidence="4">
    <location>
        <begin position="1100"/>
        <end position="1163"/>
    </location>
</feature>
<dbReference type="PANTHER" id="PTHR10903:SF170">
    <property type="entry name" value="GTPASE IMAP FAMILY MEMBER 7"/>
    <property type="match status" value="1"/>
</dbReference>
<dbReference type="EMBL" id="BRZM01000134">
    <property type="protein sequence ID" value="GLD68413.1"/>
    <property type="molecule type" value="Genomic_DNA"/>
</dbReference>
<feature type="region of interest" description="Disordered" evidence="4">
    <location>
        <begin position="1180"/>
        <end position="1201"/>
    </location>
</feature>
<keyword evidence="7" id="KW-1185">Reference proteome</keyword>
<keyword evidence="3" id="KW-0342">GTP-binding</keyword>
<gene>
    <name evidence="6" type="ORF">AKAME5_001972600</name>
</gene>
<protein>
    <recommendedName>
        <fullName evidence="5">AIG1-type G domain-containing protein</fullName>
    </recommendedName>
</protein>
<proteinExistence type="inferred from homology"/>
<feature type="domain" description="AIG1-type G" evidence="5">
    <location>
        <begin position="237"/>
        <end position="437"/>
    </location>
</feature>
<dbReference type="InterPro" id="IPR006703">
    <property type="entry name" value="G_AIG1"/>
</dbReference>
<feature type="region of interest" description="Disordered" evidence="4">
    <location>
        <begin position="454"/>
        <end position="488"/>
    </location>
</feature>
<evidence type="ECO:0000256" key="2">
    <source>
        <dbReference type="ARBA" id="ARBA00022741"/>
    </source>
</evidence>
<dbReference type="InterPro" id="IPR013087">
    <property type="entry name" value="Znf_C2H2_type"/>
</dbReference>
<evidence type="ECO:0000313" key="7">
    <source>
        <dbReference type="Proteomes" id="UP001279410"/>
    </source>
</evidence>
<evidence type="ECO:0000313" key="6">
    <source>
        <dbReference type="EMBL" id="GLD68413.1"/>
    </source>
</evidence>
<dbReference type="InterPro" id="IPR045058">
    <property type="entry name" value="GIMA/IAN/Toc"/>
</dbReference>
<organism evidence="6 7">
    <name type="scientific">Lates japonicus</name>
    <name type="common">Japanese lates</name>
    <dbReference type="NCBI Taxonomy" id="270547"/>
    <lineage>
        <taxon>Eukaryota</taxon>
        <taxon>Metazoa</taxon>
        <taxon>Chordata</taxon>
        <taxon>Craniata</taxon>
        <taxon>Vertebrata</taxon>
        <taxon>Euteleostomi</taxon>
        <taxon>Actinopterygii</taxon>
        <taxon>Neopterygii</taxon>
        <taxon>Teleostei</taxon>
        <taxon>Neoteleostei</taxon>
        <taxon>Acanthomorphata</taxon>
        <taxon>Carangaria</taxon>
        <taxon>Carangaria incertae sedis</taxon>
        <taxon>Centropomidae</taxon>
        <taxon>Lates</taxon>
    </lineage>
</organism>
<name>A0AAD3N886_LATJO</name>
<keyword evidence="2" id="KW-0547">Nucleotide-binding</keyword>
<dbReference type="SUPFAM" id="SSF52540">
    <property type="entry name" value="P-loop containing nucleoside triphosphate hydrolases"/>
    <property type="match status" value="3"/>
</dbReference>
<dbReference type="FunFam" id="3.40.50.300:FF:000366">
    <property type="entry name" value="GTPase, IMAP family member 2"/>
    <property type="match status" value="2"/>
</dbReference>
<dbReference type="Pfam" id="PF04548">
    <property type="entry name" value="AIG1"/>
    <property type="match status" value="4"/>
</dbReference>
<evidence type="ECO:0000256" key="3">
    <source>
        <dbReference type="ARBA" id="ARBA00023134"/>
    </source>
</evidence>
<comment type="similarity">
    <text evidence="1">Belongs to the TRAFAC class TrmE-Era-EngA-EngB-Septin-like GTPase superfamily. AIG1/Toc34/Toc159-like paraseptin GTPase family. IAN subfamily.</text>
</comment>
<sequence>MVTMVGNNTGGYLSFNDDALMVAPESAKEGLNLILCGRSGALKASVANAILGYREFGPSVYECVKNQGEVCGRWVSLVELPALYELPQEVVLEESFKCISLCDPEGARAFILVLPVGPLTLNDKREIQTIQNTFSHRVNDFTIILFTVESNPNSPAVVRFLRQSSDIQELCQSCGGRYVVFNLNDKHQVFHVLHTVERMRGSEPRCFTKEMITRPPRNTVTRRVSVLRMSSFKHQRTECLRIVLVGKTGCGKSATGNTILGREYFTSKVSSKSVTQVCMKATGLIAGRPIVVVDTPGLFDTTLSNDQVKQELVKCVSMSAPGPHVFLLVLQIGRFTKEEKETVDLIKKFFGKKSGDFIIVIFTRGDELKGQTIESYIEDCEDFVKKLIADCGDRYHVFNNNDKNNHAQVSQLLTKVESMVNRNGGGYYTSEMFQEAEAAIQREVERIKKAKEEEIQRQKRDLERKHEEEIQMSQKKREEQRPKIEQERAQCAKVLREKEEHIKKEQEKTKREEEQREVEERERKKQEESQRQQWEEKLKDAFKHSMVIKTQHGDMQNSSVTQIIRDCNQRQHKINFDKKDLPDYDRQELIEKMENIVSDNRRQYLICTEEADPMMTPESSKPPPKHDLQELIDQTENIMSDNKGGHLNCTEGADPMTVSITSKAPMNLVLCGRFGAWKTSAANAILGERKFGPSTDSKSVKNQGEVCGRWVSLVELPALYGKPQEAVMEESFRCISLCDPEGIHAFILVLPVGPLTDEDKGELETIQNTFGSRVNDFTTILFIVEANPNSPAVVRFLKENMLIQELCQSCRGRYFVFDLTDKQQVFHVLHTVERMRVVEPRCFTKEMITRPRRNIVKKHASVLMTSSYSNECRESLRIVLVGKTGCGKSATGNTILGREHFTSEVSSQSVTKVCTKATGEIDGQPVTVVDTPGLFDTTVSNEKIEEELVKCVSMLAPGPHVFLLVLQIGCFTKEEKETVELIKTFFGKNAEDFIIILFTREDDLKGQTIESYIEKSEEVKKLIADCGDRYHVFNNNDKNNHAQVSQLLTKVESMVNRKGGGYYTSEMFQEAEAAIQKEVARIKKVKEEEIQRHKRDLERKHLEEIKMSKKKREEQKPKIEQERALRAKQLKEKNEYIKKEQEKRRREEEQREEEERERKKQEEIQRQQWEEKLNALEQKIKLQSQEKETINRKLRESKEEIKTQQEAWEQERKEWWQKQCKEDEQRRQEERIRLEKLRKEYEQEKENYEFRRKYEDQIRKDQEDTEWRGMQELFKKRLNELENKYEEEARKQAEECNDFKEKYTKDFAALLEQHDQEMAALKQMQQRSNDSIIKQLTKNKAFEKDFDRLKKKHEQEMN</sequence>
<feature type="compositionally biased region" description="Basic and acidic residues" evidence="4">
    <location>
        <begin position="1100"/>
        <end position="1149"/>
    </location>
</feature>
<dbReference type="InterPro" id="IPR027417">
    <property type="entry name" value="P-loop_NTPase"/>
</dbReference>
<evidence type="ECO:0000259" key="5">
    <source>
        <dbReference type="PROSITE" id="PS51720"/>
    </source>
</evidence>
<dbReference type="Proteomes" id="UP001279410">
    <property type="component" value="Unassembled WGS sequence"/>
</dbReference>
<feature type="region of interest" description="Disordered" evidence="4">
    <location>
        <begin position="501"/>
        <end position="532"/>
    </location>
</feature>
<dbReference type="PANTHER" id="PTHR10903">
    <property type="entry name" value="GTPASE, IMAP FAMILY MEMBER-RELATED"/>
    <property type="match status" value="1"/>
</dbReference>
<comment type="caution">
    <text evidence="6">The sequence shown here is derived from an EMBL/GenBank/DDBJ whole genome shotgun (WGS) entry which is preliminary data.</text>
</comment>
<evidence type="ECO:0000256" key="1">
    <source>
        <dbReference type="ARBA" id="ARBA00008535"/>
    </source>
</evidence>
<dbReference type="GO" id="GO:0005525">
    <property type="term" value="F:GTP binding"/>
    <property type="evidence" value="ECO:0007669"/>
    <property type="project" value="UniProtKB-KW"/>
</dbReference>
<reference evidence="6" key="1">
    <citation type="submission" date="2022-08" db="EMBL/GenBank/DDBJ databases">
        <title>Genome sequencing of akame (Lates japonicus).</title>
        <authorList>
            <person name="Hashiguchi Y."/>
            <person name="Takahashi H."/>
        </authorList>
    </citation>
    <scope>NUCLEOTIDE SEQUENCE</scope>
    <source>
        <strain evidence="6">Kochi</strain>
    </source>
</reference>
<feature type="domain" description="AIG1-type G" evidence="5">
    <location>
        <begin position="663"/>
        <end position="852"/>
    </location>
</feature>
<dbReference type="PROSITE" id="PS51720">
    <property type="entry name" value="G_AIG1"/>
    <property type="match status" value="3"/>
</dbReference>
<evidence type="ECO:0000256" key="4">
    <source>
        <dbReference type="SAM" id="MobiDB-lite"/>
    </source>
</evidence>
<dbReference type="PROSITE" id="PS00028">
    <property type="entry name" value="ZINC_FINGER_C2H2_1"/>
    <property type="match status" value="1"/>
</dbReference>